<evidence type="ECO:0000313" key="7">
    <source>
        <dbReference type="EMBL" id="MXR51037.1"/>
    </source>
</evidence>
<comment type="caution">
    <text evidence="7">The sequence shown here is derived from an EMBL/GenBank/DDBJ whole genome shotgun (WGS) entry which is preliminary data.</text>
</comment>
<dbReference type="EMBL" id="WUUT01000001">
    <property type="protein sequence ID" value="MXR51037.1"/>
    <property type="molecule type" value="Genomic_DNA"/>
</dbReference>
<dbReference type="AlphaFoldDB" id="A0A6B0T1J6"/>
<keyword evidence="5 6" id="KW-0472">Membrane</keyword>
<evidence type="ECO:0000256" key="1">
    <source>
        <dbReference type="ARBA" id="ARBA00004141"/>
    </source>
</evidence>
<feature type="transmembrane region" description="Helical" evidence="6">
    <location>
        <begin position="120"/>
        <end position="139"/>
    </location>
</feature>
<dbReference type="InterPro" id="IPR037294">
    <property type="entry name" value="ABC_BtuC-like"/>
</dbReference>
<organism evidence="7 8">
    <name type="scientific">Halovenus carboxidivorans</name>
    <dbReference type="NCBI Taxonomy" id="2692199"/>
    <lineage>
        <taxon>Archaea</taxon>
        <taxon>Methanobacteriati</taxon>
        <taxon>Methanobacteriota</taxon>
        <taxon>Stenosarchaea group</taxon>
        <taxon>Halobacteria</taxon>
        <taxon>Halobacteriales</taxon>
        <taxon>Haloarculaceae</taxon>
        <taxon>Halovenus</taxon>
    </lineage>
</organism>
<dbReference type="Proteomes" id="UP000466535">
    <property type="component" value="Unassembled WGS sequence"/>
</dbReference>
<feature type="transmembrane region" description="Helical" evidence="6">
    <location>
        <begin position="89"/>
        <end position="108"/>
    </location>
</feature>
<dbReference type="GO" id="GO:0043190">
    <property type="term" value="C:ATP-binding cassette (ABC) transporter complex"/>
    <property type="evidence" value="ECO:0007669"/>
    <property type="project" value="InterPro"/>
</dbReference>
<feature type="transmembrane region" description="Helical" evidence="6">
    <location>
        <begin position="176"/>
        <end position="195"/>
    </location>
</feature>
<dbReference type="SUPFAM" id="SSF81345">
    <property type="entry name" value="ABC transporter involved in vitamin B12 uptake, BtuC"/>
    <property type="match status" value="1"/>
</dbReference>
<protein>
    <submittedName>
        <fullName evidence="7">Iron chelate uptake ABC transporter family permease subunit</fullName>
    </submittedName>
</protein>
<name>A0A6B0T1J6_9EURY</name>
<dbReference type="PANTHER" id="PTHR30477">
    <property type="entry name" value="ABC-TRANSPORTER METAL-BINDING PROTEIN"/>
    <property type="match status" value="1"/>
</dbReference>
<dbReference type="OrthoDB" id="11310at2157"/>
<keyword evidence="4 6" id="KW-1133">Transmembrane helix</keyword>
<keyword evidence="3 6" id="KW-0812">Transmembrane</keyword>
<feature type="transmembrane region" description="Helical" evidence="6">
    <location>
        <begin position="26"/>
        <end position="44"/>
    </location>
</feature>
<dbReference type="Pfam" id="PF00950">
    <property type="entry name" value="ABC-3"/>
    <property type="match status" value="1"/>
</dbReference>
<feature type="transmembrane region" description="Helical" evidence="6">
    <location>
        <begin position="207"/>
        <end position="236"/>
    </location>
</feature>
<feature type="transmembrane region" description="Helical" evidence="6">
    <location>
        <begin position="332"/>
        <end position="350"/>
    </location>
</feature>
<comment type="subcellular location">
    <subcellularLocation>
        <location evidence="1">Membrane</location>
        <topology evidence="1">Multi-pass membrane protein</topology>
    </subcellularLocation>
</comment>
<keyword evidence="8" id="KW-1185">Reference proteome</keyword>
<dbReference type="PANTHER" id="PTHR30477:SF0">
    <property type="entry name" value="METAL TRANSPORT SYSTEM MEMBRANE PROTEIN TM_0125-RELATED"/>
    <property type="match status" value="1"/>
</dbReference>
<feature type="transmembrane region" description="Helical" evidence="6">
    <location>
        <begin position="264"/>
        <end position="295"/>
    </location>
</feature>
<dbReference type="InterPro" id="IPR001626">
    <property type="entry name" value="ABC_TroCD"/>
</dbReference>
<dbReference type="CDD" id="cd06550">
    <property type="entry name" value="TM_ABC_iron-siderophores_like"/>
    <property type="match status" value="1"/>
</dbReference>
<feature type="transmembrane region" description="Helical" evidence="6">
    <location>
        <begin position="56"/>
        <end position="77"/>
    </location>
</feature>
<evidence type="ECO:0000256" key="6">
    <source>
        <dbReference type="SAM" id="Phobius"/>
    </source>
</evidence>
<evidence type="ECO:0000256" key="3">
    <source>
        <dbReference type="ARBA" id="ARBA00022692"/>
    </source>
</evidence>
<dbReference type="GO" id="GO:0055085">
    <property type="term" value="P:transmembrane transport"/>
    <property type="evidence" value="ECO:0007669"/>
    <property type="project" value="InterPro"/>
</dbReference>
<reference evidence="7 8" key="1">
    <citation type="submission" date="2019-12" db="EMBL/GenBank/DDBJ databases">
        <title>Isolation and characterization of three novel carbon monoxide-oxidizing members of Halobacteria from salione crusts and soils.</title>
        <authorList>
            <person name="Myers M.R."/>
            <person name="King G.M."/>
        </authorList>
    </citation>
    <scope>NUCLEOTIDE SEQUENCE [LARGE SCALE GENOMIC DNA]</scope>
    <source>
        <strain evidence="7 8">WSH3</strain>
    </source>
</reference>
<accession>A0A6B0T1J6</accession>
<proteinExistence type="inferred from homology"/>
<feature type="transmembrane region" description="Helical" evidence="6">
    <location>
        <begin position="307"/>
        <end position="326"/>
    </location>
</feature>
<dbReference type="RefSeq" id="WP_159763114.1">
    <property type="nucleotide sequence ID" value="NZ_WUUT01000001.1"/>
</dbReference>
<evidence type="ECO:0000256" key="2">
    <source>
        <dbReference type="ARBA" id="ARBA00008034"/>
    </source>
</evidence>
<evidence type="ECO:0000256" key="4">
    <source>
        <dbReference type="ARBA" id="ARBA00022989"/>
    </source>
</evidence>
<dbReference type="Gene3D" id="1.10.3470.10">
    <property type="entry name" value="ABC transporter involved in vitamin B12 uptake, BtuC"/>
    <property type="match status" value="1"/>
</dbReference>
<evidence type="ECO:0000256" key="5">
    <source>
        <dbReference type="ARBA" id="ARBA00023136"/>
    </source>
</evidence>
<comment type="similarity">
    <text evidence="2">Belongs to the ABC-3 integral membrane protein family.</text>
</comment>
<feature type="transmembrane region" description="Helical" evidence="6">
    <location>
        <begin position="146"/>
        <end position="164"/>
    </location>
</feature>
<evidence type="ECO:0000313" key="8">
    <source>
        <dbReference type="Proteomes" id="UP000466535"/>
    </source>
</evidence>
<sequence length="360" mass="37008">MSAEAADETESVGTRATDSRHAAERIALGSIGLLALVMLGFVFVDWLRQLGGPAGAVGVAVFEGYVGAGGALDALLGTRVFEFPGTIRAVATGVLVGIVGPLVGAFLVHRQMALIGETLAHTAFAGVAIGVVVTGLTGLAGTREQLIFVAFFVSALAALGLQRLTERTDSYGDVPIAIVLTGSFALGTLLISAFRDRIAIGIEIEDFLFGQLAIVTVDGTRMVAVLTVAVVALVVLNYKQLFYITFDEQAARVARINVGGYNSLLIVMTALVVVGAMQILGVILVAGLLVIPAAAASQVGRSFRETLSLSVIFGQCSVLLGIFLALVGGLPAGGSIILVAIAVYALAVGLSDRSTNLSVH</sequence>
<gene>
    <name evidence="7" type="ORF">GRX03_05375</name>
</gene>